<dbReference type="InterPro" id="IPR023187">
    <property type="entry name" value="Tscrpt_reg_MarR-type_CS"/>
</dbReference>
<evidence type="ECO:0000313" key="7">
    <source>
        <dbReference type="Proteomes" id="UP000371423"/>
    </source>
</evidence>
<accession>A0A5P0ZWR0</accession>
<sequence length="138" mass="15530">MLNTGYLLMQVAKDLRYELNQALIKSDLTIQQWAVLEQISLLTKTTQNTANLISKNLDMDKPTISGISKRLVVKELIQKVPNPADKRSQLLTLTENGQTALKLGQKISDQVLQKHLETLTATEQQQLQSTLKKINGDF</sequence>
<dbReference type="PRINTS" id="PR00598">
    <property type="entry name" value="HTHMARR"/>
</dbReference>
<evidence type="ECO:0000256" key="3">
    <source>
        <dbReference type="ARBA" id="ARBA00023163"/>
    </source>
</evidence>
<organism evidence="6 7">
    <name type="scientific">Companilactobacillus halodurans</name>
    <dbReference type="NCBI Taxonomy" id="2584183"/>
    <lineage>
        <taxon>Bacteria</taxon>
        <taxon>Bacillati</taxon>
        <taxon>Bacillota</taxon>
        <taxon>Bacilli</taxon>
        <taxon>Lactobacillales</taxon>
        <taxon>Lactobacillaceae</taxon>
        <taxon>Companilactobacillus</taxon>
    </lineage>
</organism>
<protein>
    <submittedName>
        <fullName evidence="6">MarR family transcriptional regulator</fullName>
    </submittedName>
</protein>
<evidence type="ECO:0000259" key="4">
    <source>
        <dbReference type="PROSITE" id="PS50995"/>
    </source>
</evidence>
<evidence type="ECO:0000256" key="2">
    <source>
        <dbReference type="ARBA" id="ARBA00023125"/>
    </source>
</evidence>
<evidence type="ECO:0000313" key="6">
    <source>
        <dbReference type="EMBL" id="MQS97440.1"/>
    </source>
</evidence>
<dbReference type="EMBL" id="VDFP01000013">
    <property type="protein sequence ID" value="MQS76212.1"/>
    <property type="molecule type" value="Genomic_DNA"/>
</dbReference>
<proteinExistence type="predicted"/>
<evidence type="ECO:0000313" key="5">
    <source>
        <dbReference type="EMBL" id="MQS76212.1"/>
    </source>
</evidence>
<dbReference type="SMART" id="SM00347">
    <property type="entry name" value="HTH_MARR"/>
    <property type="match status" value="1"/>
</dbReference>
<dbReference type="InterPro" id="IPR000835">
    <property type="entry name" value="HTH_MarR-typ"/>
</dbReference>
<dbReference type="InterPro" id="IPR036390">
    <property type="entry name" value="WH_DNA-bd_sf"/>
</dbReference>
<dbReference type="Proteomes" id="UP000371423">
    <property type="component" value="Unassembled WGS sequence"/>
</dbReference>
<comment type="caution">
    <text evidence="6">The sequence shown here is derived from an EMBL/GenBank/DDBJ whole genome shotgun (WGS) entry which is preliminary data.</text>
</comment>
<dbReference type="InterPro" id="IPR039422">
    <property type="entry name" value="MarR/SlyA-like"/>
</dbReference>
<keyword evidence="1" id="KW-0805">Transcription regulation</keyword>
<dbReference type="GO" id="GO:0003700">
    <property type="term" value="F:DNA-binding transcription factor activity"/>
    <property type="evidence" value="ECO:0007669"/>
    <property type="project" value="InterPro"/>
</dbReference>
<dbReference type="GO" id="GO:0006950">
    <property type="term" value="P:response to stress"/>
    <property type="evidence" value="ECO:0007669"/>
    <property type="project" value="TreeGrafter"/>
</dbReference>
<reference evidence="7 8" key="1">
    <citation type="journal article" date="2019" name="Syst. Appl. Microbiol.">
        <title>Polyphasic characterization of two novel Lactobacillus spp. isolated from blown salami packages: Description of Lactobacillus halodurans sp. nov. and Lactobacillus salsicarnum sp. nov.</title>
        <authorList>
            <person name="Schuster J.A."/>
            <person name="Klingl A."/>
            <person name="Vogel R.F."/>
            <person name="Ehrmann M.A."/>
        </authorList>
    </citation>
    <scope>NUCLEOTIDE SEQUENCE [LARGE SCALE GENOMIC DNA]</scope>
    <source>
        <strain evidence="6 7">TMW 1.1920</strain>
        <strain evidence="5 8">TMW 1.2172</strain>
    </source>
</reference>
<keyword evidence="7" id="KW-1185">Reference proteome</keyword>
<dbReference type="SUPFAM" id="SSF46785">
    <property type="entry name" value="Winged helix' DNA-binding domain"/>
    <property type="match status" value="1"/>
</dbReference>
<gene>
    <name evidence="6" type="ORF">FHL05_05995</name>
    <name evidence="5" type="ORF">FHL06_07410</name>
</gene>
<evidence type="ECO:0000256" key="1">
    <source>
        <dbReference type="ARBA" id="ARBA00023015"/>
    </source>
</evidence>
<keyword evidence="3" id="KW-0804">Transcription</keyword>
<dbReference type="Pfam" id="PF01047">
    <property type="entry name" value="MarR"/>
    <property type="match status" value="1"/>
</dbReference>
<name>A0A5P0ZWR0_9LACO</name>
<feature type="domain" description="HTH marR-type" evidence="4">
    <location>
        <begin position="1"/>
        <end position="136"/>
    </location>
</feature>
<dbReference type="Proteomes" id="UP000414364">
    <property type="component" value="Unassembled WGS sequence"/>
</dbReference>
<dbReference type="InterPro" id="IPR036388">
    <property type="entry name" value="WH-like_DNA-bd_sf"/>
</dbReference>
<dbReference type="PANTHER" id="PTHR33164:SF43">
    <property type="entry name" value="HTH-TYPE TRANSCRIPTIONAL REPRESSOR YETL"/>
    <property type="match status" value="1"/>
</dbReference>
<evidence type="ECO:0000313" key="8">
    <source>
        <dbReference type="Proteomes" id="UP000414364"/>
    </source>
</evidence>
<dbReference type="Gene3D" id="1.10.10.10">
    <property type="entry name" value="Winged helix-like DNA-binding domain superfamily/Winged helix DNA-binding domain"/>
    <property type="match status" value="1"/>
</dbReference>
<dbReference type="GO" id="GO:0003677">
    <property type="term" value="F:DNA binding"/>
    <property type="evidence" value="ECO:0007669"/>
    <property type="project" value="UniProtKB-KW"/>
</dbReference>
<dbReference type="EMBL" id="VDFO01000018">
    <property type="protein sequence ID" value="MQS97440.1"/>
    <property type="molecule type" value="Genomic_DNA"/>
</dbReference>
<dbReference type="PROSITE" id="PS50995">
    <property type="entry name" value="HTH_MARR_2"/>
    <property type="match status" value="1"/>
</dbReference>
<keyword evidence="2" id="KW-0238">DNA-binding</keyword>
<dbReference type="AlphaFoldDB" id="A0A5P0ZWR0"/>
<dbReference type="PROSITE" id="PS01117">
    <property type="entry name" value="HTH_MARR_1"/>
    <property type="match status" value="1"/>
</dbReference>
<dbReference type="PANTHER" id="PTHR33164">
    <property type="entry name" value="TRANSCRIPTIONAL REGULATOR, MARR FAMILY"/>
    <property type="match status" value="1"/>
</dbReference>